<keyword evidence="4" id="KW-1185">Reference proteome</keyword>
<keyword evidence="2" id="KW-0472">Membrane</keyword>
<feature type="transmembrane region" description="Helical" evidence="2">
    <location>
        <begin position="265"/>
        <end position="283"/>
    </location>
</feature>
<dbReference type="EMBL" id="LR593887">
    <property type="protein sequence ID" value="VTS02233.1"/>
    <property type="molecule type" value="Genomic_DNA"/>
</dbReference>
<proteinExistence type="predicted"/>
<evidence type="ECO:0000313" key="3">
    <source>
        <dbReference type="EMBL" id="VIP02714.1"/>
    </source>
</evidence>
<dbReference type="InParanoid" id="A0A6C2YMV8"/>
<dbReference type="KEGG" id="tim:GMBLW1_12460"/>
<dbReference type="AlphaFoldDB" id="A0A6C2YMV8"/>
<feature type="region of interest" description="Disordered" evidence="1">
    <location>
        <begin position="1"/>
        <end position="112"/>
    </location>
</feature>
<organism evidence="3">
    <name type="scientific">Tuwongella immobilis</name>
    <dbReference type="NCBI Taxonomy" id="692036"/>
    <lineage>
        <taxon>Bacteria</taxon>
        <taxon>Pseudomonadati</taxon>
        <taxon>Planctomycetota</taxon>
        <taxon>Planctomycetia</taxon>
        <taxon>Gemmatales</taxon>
        <taxon>Gemmataceae</taxon>
        <taxon>Tuwongella</taxon>
    </lineage>
</organism>
<sequence>MMEPPSDAETQALRNVPSPPTQPSEPPTPTPSVPEGDSDPESTQSLRPSPGSVAPLPAQMPTPLPRINAPSNAPTANIQPHSRQSEAAAASPIEQTQPQRKANPSTTQVRPSTTIQAILDCPRCQTRLIDPNGMGLCPQCGYCHSIESTPTTETEPTPVAVVATRPLREITSKLWPIMLNLGGIAVIFISLAVVDTFSEAPRTRALWAISQLMLGFVAMYGGQWWAYFQCRQRDAEVRATTALGVSLTIWRAALRGLPQTRWPVYVGFWGFVMVISAVGIIGIRE</sequence>
<protein>
    <submittedName>
        <fullName evidence="3">Uncharacterized protein</fullName>
    </submittedName>
</protein>
<feature type="compositionally biased region" description="Polar residues" evidence="1">
    <location>
        <begin position="69"/>
        <end position="82"/>
    </location>
</feature>
<evidence type="ECO:0000256" key="2">
    <source>
        <dbReference type="SAM" id="Phobius"/>
    </source>
</evidence>
<evidence type="ECO:0000313" key="4">
    <source>
        <dbReference type="Proteomes" id="UP000464378"/>
    </source>
</evidence>
<dbReference type="EMBL" id="LR586016">
    <property type="protein sequence ID" value="VIP02714.1"/>
    <property type="molecule type" value="Genomic_DNA"/>
</dbReference>
<feature type="compositionally biased region" description="Polar residues" evidence="1">
    <location>
        <begin position="93"/>
        <end position="112"/>
    </location>
</feature>
<dbReference type="Proteomes" id="UP000464378">
    <property type="component" value="Chromosome"/>
</dbReference>
<name>A0A6C2YMV8_9BACT</name>
<evidence type="ECO:0000256" key="1">
    <source>
        <dbReference type="SAM" id="MobiDB-lite"/>
    </source>
</evidence>
<keyword evidence="2" id="KW-0812">Transmembrane</keyword>
<feature type="transmembrane region" description="Helical" evidence="2">
    <location>
        <begin position="206"/>
        <end position="228"/>
    </location>
</feature>
<reference evidence="3" key="1">
    <citation type="submission" date="2019-04" db="EMBL/GenBank/DDBJ databases">
        <authorList>
            <consortium name="Science for Life Laboratories"/>
        </authorList>
    </citation>
    <scope>NUCLEOTIDE SEQUENCE</scope>
    <source>
        <strain evidence="3">MBLW1</strain>
    </source>
</reference>
<gene>
    <name evidence="3" type="ORF">GMBLW1_12460</name>
</gene>
<feature type="transmembrane region" description="Helical" evidence="2">
    <location>
        <begin position="174"/>
        <end position="194"/>
    </location>
</feature>
<feature type="compositionally biased region" description="Pro residues" evidence="1">
    <location>
        <begin position="17"/>
        <end position="32"/>
    </location>
</feature>
<keyword evidence="2" id="KW-1133">Transmembrane helix</keyword>
<accession>A0A6C2YMV8</accession>